<protein>
    <submittedName>
        <fullName evidence="2">Uncharacterized protein</fullName>
    </submittedName>
</protein>
<dbReference type="Proteomes" id="UP000314294">
    <property type="component" value="Unassembled WGS sequence"/>
</dbReference>
<dbReference type="EMBL" id="SRLO01000432">
    <property type="protein sequence ID" value="TNN56281.1"/>
    <property type="molecule type" value="Genomic_DNA"/>
</dbReference>
<keyword evidence="3" id="KW-1185">Reference proteome</keyword>
<comment type="caution">
    <text evidence="2">The sequence shown here is derived from an EMBL/GenBank/DDBJ whole genome shotgun (WGS) entry which is preliminary data.</text>
</comment>
<accession>A0A4Z2GSJ6</accession>
<sequence length="267" mass="28144">MHQVVLHAGVAGLKAVLLRPADSTQSPQRPVEVRMVIHLLVGVFNGRRHHRAVVLVAAEAIVGGGQVVHGLAAVAVDTVAVVAVPLLQLHPNVDHQHRAADQHHQDEEDAGAHGGPGESAVVALLAFDIFMFRRGVSPIRSVHHRLTPGYFRWDLKTRQDTGRVEAGVSHRALAEVASFRVVGATPAIEARPVCAARVAYDLPALAAGEVPEGVVSGPAEDGAAVAVVVLVAQEAPKRKRIGLVKLSALVSGTWKELEPRTGVTAPP</sequence>
<feature type="region of interest" description="Disordered" evidence="1">
    <location>
        <begin position="95"/>
        <end position="115"/>
    </location>
</feature>
<reference evidence="2 3" key="1">
    <citation type="submission" date="2019-03" db="EMBL/GenBank/DDBJ databases">
        <title>First draft genome of Liparis tanakae, snailfish: a comprehensive survey of snailfish specific genes.</title>
        <authorList>
            <person name="Kim W."/>
            <person name="Song I."/>
            <person name="Jeong J.-H."/>
            <person name="Kim D."/>
            <person name="Kim S."/>
            <person name="Ryu S."/>
            <person name="Song J.Y."/>
            <person name="Lee S.K."/>
        </authorList>
    </citation>
    <scope>NUCLEOTIDE SEQUENCE [LARGE SCALE GENOMIC DNA]</scope>
    <source>
        <tissue evidence="2">Muscle</tissue>
    </source>
</reference>
<evidence type="ECO:0000256" key="1">
    <source>
        <dbReference type="SAM" id="MobiDB-lite"/>
    </source>
</evidence>
<proteinExistence type="predicted"/>
<feature type="compositionally biased region" description="Basic and acidic residues" evidence="1">
    <location>
        <begin position="95"/>
        <end position="106"/>
    </location>
</feature>
<evidence type="ECO:0000313" key="2">
    <source>
        <dbReference type="EMBL" id="TNN56281.1"/>
    </source>
</evidence>
<gene>
    <name evidence="2" type="ORF">EYF80_033487</name>
</gene>
<dbReference type="AlphaFoldDB" id="A0A4Z2GSJ6"/>
<name>A0A4Z2GSJ6_9TELE</name>
<evidence type="ECO:0000313" key="3">
    <source>
        <dbReference type="Proteomes" id="UP000314294"/>
    </source>
</evidence>
<organism evidence="2 3">
    <name type="scientific">Liparis tanakae</name>
    <name type="common">Tanaka's snailfish</name>
    <dbReference type="NCBI Taxonomy" id="230148"/>
    <lineage>
        <taxon>Eukaryota</taxon>
        <taxon>Metazoa</taxon>
        <taxon>Chordata</taxon>
        <taxon>Craniata</taxon>
        <taxon>Vertebrata</taxon>
        <taxon>Euteleostomi</taxon>
        <taxon>Actinopterygii</taxon>
        <taxon>Neopterygii</taxon>
        <taxon>Teleostei</taxon>
        <taxon>Neoteleostei</taxon>
        <taxon>Acanthomorphata</taxon>
        <taxon>Eupercaria</taxon>
        <taxon>Perciformes</taxon>
        <taxon>Cottioidei</taxon>
        <taxon>Cottales</taxon>
        <taxon>Liparidae</taxon>
        <taxon>Liparis</taxon>
    </lineage>
</organism>